<keyword evidence="2" id="KW-0472">Membrane</keyword>
<dbReference type="Pfam" id="PF03473">
    <property type="entry name" value="MOSC"/>
    <property type="match status" value="1"/>
</dbReference>
<gene>
    <name evidence="4" type="ORF">A9K55_002709</name>
</gene>
<dbReference type="SUPFAM" id="SSF50800">
    <property type="entry name" value="PK beta-barrel domain-like"/>
    <property type="match status" value="1"/>
</dbReference>
<dbReference type="GO" id="GO:0003824">
    <property type="term" value="F:catalytic activity"/>
    <property type="evidence" value="ECO:0007669"/>
    <property type="project" value="InterPro"/>
</dbReference>
<dbReference type="GO" id="GO:0030151">
    <property type="term" value="F:molybdenum ion binding"/>
    <property type="evidence" value="ECO:0007669"/>
    <property type="project" value="InterPro"/>
</dbReference>
<keyword evidence="2" id="KW-1133">Transmembrane helix</keyword>
<keyword evidence="2" id="KW-0812">Transmembrane</keyword>
<dbReference type="Proteomes" id="UP000323067">
    <property type="component" value="Chromosome iv"/>
</dbReference>
<sequence>MKQTSVFAQNRLAPFSHHITIKYASITSGYIPPCAEPAPGPLSRAKMPSFAEIASLLDASSIFLFLVTLVVFSIPVFIIFPPIPVERSDALGQTHSKVGIPQRESNLRDQYQTAQTRSHGQANGHAATPQPTPKIHSLHIYPLKSCRGIELTEATVLPTGLEHDRVFCLAQRKTRKRTGRDAAPPEPAASLVDTVDYWEVLTLRQMAPMARIKVDLWVPDSSKHSRQLGPMTADDGTGHSDSFLVVRFPWRSAGVKGFVETVAAKLSRGLSATPEREFMLSMGFPSDREVKARGYSHAEVTHFRNVIPALNMGAELPTELALYLGLEPGQLAVFRLDPDHRRQVFDCAPTREVAGYQPEIDFQDAYPLHLLNLSSVRALESKIRRDADIDRLDCRRFRPNIVVSGLPEYDEDDWKSIRFKAASRKDTDALFDVSCRTVRQVIPLHDLEKTNTCSVLQREYLRLQLIYRLALQMQITQCRPSYWDYALRHYREIDAGAPKKGCMGMQMCPLFSTDGVQDDLQSTIRVGMEIAVLKRGTHRAL</sequence>
<name>A0A2H4S7Z9_CORMI</name>
<protein>
    <submittedName>
        <fullName evidence="4">MOSC domain containing</fullName>
    </submittedName>
</protein>
<dbReference type="VEuPathDB" id="FungiDB:A9K55_002709"/>
<feature type="transmembrane region" description="Helical" evidence="2">
    <location>
        <begin position="56"/>
        <end position="80"/>
    </location>
</feature>
<accession>A0A2H4S7Z9</accession>
<dbReference type="Pfam" id="PF03476">
    <property type="entry name" value="MOSC_N"/>
    <property type="match status" value="1"/>
</dbReference>
<dbReference type="GO" id="GO:0030170">
    <property type="term" value="F:pyridoxal phosphate binding"/>
    <property type="evidence" value="ECO:0007669"/>
    <property type="project" value="InterPro"/>
</dbReference>
<dbReference type="InterPro" id="IPR011037">
    <property type="entry name" value="Pyrv_Knase-like_insert_dom_sf"/>
</dbReference>
<dbReference type="VEuPathDB" id="FungiDB:CCM_05345"/>
<organism evidence="4 5">
    <name type="scientific">Cordyceps militaris</name>
    <name type="common">Caterpillar fungus</name>
    <name type="synonym">Clavaria militaris</name>
    <dbReference type="NCBI Taxonomy" id="73501"/>
    <lineage>
        <taxon>Eukaryota</taxon>
        <taxon>Fungi</taxon>
        <taxon>Dikarya</taxon>
        <taxon>Ascomycota</taxon>
        <taxon>Pezizomycotina</taxon>
        <taxon>Sordariomycetes</taxon>
        <taxon>Hypocreomycetidae</taxon>
        <taxon>Hypocreales</taxon>
        <taxon>Cordycipitaceae</taxon>
        <taxon>Cordyceps</taxon>
    </lineage>
</organism>
<feature type="region of interest" description="Disordered" evidence="1">
    <location>
        <begin position="97"/>
        <end position="134"/>
    </location>
</feature>
<feature type="domain" description="MOSC" evidence="3">
    <location>
        <begin position="342"/>
        <end position="533"/>
    </location>
</feature>
<reference evidence="4 5" key="1">
    <citation type="journal article" date="2017" name="BMC Genomics">
        <title>Chromosome level assembly and secondary metabolite potential of the parasitic fungus Cordyceps militaris.</title>
        <authorList>
            <person name="Kramer G.J."/>
            <person name="Nodwell J.R."/>
        </authorList>
    </citation>
    <scope>NUCLEOTIDE SEQUENCE [LARGE SCALE GENOMIC DNA]</scope>
    <source>
        <strain evidence="4 5">ATCC 34164</strain>
    </source>
</reference>
<evidence type="ECO:0000256" key="2">
    <source>
        <dbReference type="SAM" id="Phobius"/>
    </source>
</evidence>
<dbReference type="InterPro" id="IPR005302">
    <property type="entry name" value="MoCF_Sase_C"/>
</dbReference>
<dbReference type="InterPro" id="IPR005303">
    <property type="entry name" value="MOCOS_middle"/>
</dbReference>
<evidence type="ECO:0000313" key="5">
    <source>
        <dbReference type="Proteomes" id="UP000323067"/>
    </source>
</evidence>
<dbReference type="OrthoDB" id="17255at2759"/>
<evidence type="ECO:0000313" key="4">
    <source>
        <dbReference type="EMBL" id="ATY59230.1"/>
    </source>
</evidence>
<dbReference type="EMBL" id="CP023322">
    <property type="protein sequence ID" value="ATY59230.1"/>
    <property type="molecule type" value="Genomic_DNA"/>
</dbReference>
<evidence type="ECO:0000259" key="3">
    <source>
        <dbReference type="PROSITE" id="PS51340"/>
    </source>
</evidence>
<dbReference type="PROSITE" id="PS51340">
    <property type="entry name" value="MOSC"/>
    <property type="match status" value="1"/>
</dbReference>
<feature type="compositionally biased region" description="Polar residues" evidence="1">
    <location>
        <begin position="108"/>
        <end position="121"/>
    </location>
</feature>
<evidence type="ECO:0000256" key="1">
    <source>
        <dbReference type="SAM" id="MobiDB-lite"/>
    </source>
</evidence>
<proteinExistence type="predicted"/>
<dbReference type="AlphaFoldDB" id="A0A2H4S7Z9"/>